<reference evidence="1 2" key="1">
    <citation type="submission" date="2022-10" db="EMBL/GenBank/DDBJ databases">
        <authorList>
            <person name="Xie J."/>
            <person name="Shen N."/>
        </authorList>
    </citation>
    <scope>NUCLEOTIDE SEQUENCE [LARGE SCALE GENOMIC DNA]</scope>
    <source>
        <strain evidence="1 2">YIM65594</strain>
    </source>
</reference>
<sequence length="405" mass="43144">MKSRHTSAHRAAPRDSALRRFAETHWAREPVVVPDAPALGLDPADAHAILRTAAEHSDSPPLHLATADGILCEPGPLLPGPADRSLGGYIARLASAPSLGGDGWLLTASDPLCRDFPAWSRVRDALAGLWRYVGWPAVPVAAELAVGDRHRAVTESGDPGAASLTWVIDGELSVLVRPEHTGTEYELRARAGDLVHWPAGSRHLDHRTGPCTTLRVSVPARTASALPLVTEAVHGLTRRCAPHTDTPVALPHPLPARADGRLALPAQLADSARLFTDTLADPDVERALLARWAGLRSAAGLNPAPAPCPAVPLTSRHRLRRVTEVIRVATGPDDALWAANGHVWPVQGRAADRVLTGLRTTHQDTTVADLARSSGLSDRSPHLHGLLRELCRSRAVAVTPPEPRP</sequence>
<protein>
    <submittedName>
        <fullName evidence="1">Uncharacterized protein</fullName>
    </submittedName>
</protein>
<accession>A0ABU6FAF9</accession>
<dbReference type="RefSeq" id="WP_326019129.1">
    <property type="nucleotide sequence ID" value="NZ_JAOZYC010000131.1"/>
</dbReference>
<keyword evidence="2" id="KW-1185">Reference proteome</keyword>
<evidence type="ECO:0000313" key="2">
    <source>
        <dbReference type="Proteomes" id="UP001354931"/>
    </source>
</evidence>
<evidence type="ECO:0000313" key="1">
    <source>
        <dbReference type="EMBL" id="MEB8340305.1"/>
    </source>
</evidence>
<dbReference type="EMBL" id="JAOZYC010000131">
    <property type="protein sequence ID" value="MEB8340305.1"/>
    <property type="molecule type" value="Genomic_DNA"/>
</dbReference>
<organism evidence="1 2">
    <name type="scientific">Streptomyces endophyticus</name>
    <dbReference type="NCBI Taxonomy" id="714166"/>
    <lineage>
        <taxon>Bacteria</taxon>
        <taxon>Bacillati</taxon>
        <taxon>Actinomycetota</taxon>
        <taxon>Actinomycetes</taxon>
        <taxon>Kitasatosporales</taxon>
        <taxon>Streptomycetaceae</taxon>
        <taxon>Streptomyces</taxon>
    </lineage>
</organism>
<dbReference type="Proteomes" id="UP001354931">
    <property type="component" value="Unassembled WGS sequence"/>
</dbReference>
<dbReference type="SUPFAM" id="SSF51182">
    <property type="entry name" value="RmlC-like cupins"/>
    <property type="match status" value="1"/>
</dbReference>
<proteinExistence type="predicted"/>
<dbReference type="InterPro" id="IPR011051">
    <property type="entry name" value="RmlC_Cupin_sf"/>
</dbReference>
<name>A0ABU6FAF9_9ACTN</name>
<comment type="caution">
    <text evidence="1">The sequence shown here is derived from an EMBL/GenBank/DDBJ whole genome shotgun (WGS) entry which is preliminary data.</text>
</comment>
<gene>
    <name evidence="1" type="ORF">OKJ99_22690</name>
</gene>